<organism evidence="3 4">
    <name type="scientific">Paramecium primaurelia</name>
    <dbReference type="NCBI Taxonomy" id="5886"/>
    <lineage>
        <taxon>Eukaryota</taxon>
        <taxon>Sar</taxon>
        <taxon>Alveolata</taxon>
        <taxon>Ciliophora</taxon>
        <taxon>Intramacronucleata</taxon>
        <taxon>Oligohymenophorea</taxon>
        <taxon>Peniculida</taxon>
        <taxon>Parameciidae</taxon>
        <taxon>Paramecium</taxon>
    </lineage>
</organism>
<dbReference type="Proteomes" id="UP000688137">
    <property type="component" value="Unassembled WGS sequence"/>
</dbReference>
<evidence type="ECO:0000313" key="4">
    <source>
        <dbReference type="Proteomes" id="UP000688137"/>
    </source>
</evidence>
<comment type="caution">
    <text evidence="3">The sequence shown here is derived from an EMBL/GenBank/DDBJ whole genome shotgun (WGS) entry which is preliminary data.</text>
</comment>
<evidence type="ECO:0000313" key="3">
    <source>
        <dbReference type="EMBL" id="CAD8056046.1"/>
    </source>
</evidence>
<feature type="transmembrane region" description="Helical" evidence="1">
    <location>
        <begin position="108"/>
        <end position="134"/>
    </location>
</feature>
<dbReference type="AlphaFoldDB" id="A0A8S1KTL5"/>
<proteinExistence type="predicted"/>
<keyword evidence="1" id="KW-1133">Transmembrane helix</keyword>
<keyword evidence="1" id="KW-0472">Membrane</keyword>
<reference evidence="3" key="1">
    <citation type="submission" date="2021-01" db="EMBL/GenBank/DDBJ databases">
        <authorList>
            <consortium name="Genoscope - CEA"/>
            <person name="William W."/>
        </authorList>
    </citation>
    <scope>NUCLEOTIDE SEQUENCE</scope>
</reference>
<keyword evidence="1" id="KW-0812">Transmembrane</keyword>
<dbReference type="OMA" id="DMHEIAQ"/>
<keyword evidence="4" id="KW-1185">Reference proteome</keyword>
<accession>A0A8S1KTL5</accession>
<dbReference type="InterPro" id="IPR009038">
    <property type="entry name" value="GOLD_dom"/>
</dbReference>
<protein>
    <recommendedName>
        <fullName evidence="2">GOLD domain-containing protein</fullName>
    </recommendedName>
</protein>
<name>A0A8S1KTL5_PARPR</name>
<sequence>MTLQYENEQIERIYESEGKIQLIYDYTTMQGGKYQFCFVDKLGLYNEIYFEYLIGIEANDMHEIAQKSDLALIQETLNNIQAKLQFMKQQLIIFSQVKLENIFNLESLYYYIVKSDFIGFGIIFILIIMEVYILKRKILRKKIQ</sequence>
<dbReference type="Pfam" id="PF01105">
    <property type="entry name" value="EMP24_GP25L"/>
    <property type="match status" value="1"/>
</dbReference>
<dbReference type="EMBL" id="CAJJDM010000022">
    <property type="protein sequence ID" value="CAD8056046.1"/>
    <property type="molecule type" value="Genomic_DNA"/>
</dbReference>
<evidence type="ECO:0000259" key="2">
    <source>
        <dbReference type="Pfam" id="PF01105"/>
    </source>
</evidence>
<evidence type="ECO:0000256" key="1">
    <source>
        <dbReference type="SAM" id="Phobius"/>
    </source>
</evidence>
<gene>
    <name evidence="3" type="ORF">PPRIM_AZ9-3.1.T0240114</name>
</gene>
<feature type="domain" description="GOLD" evidence="2">
    <location>
        <begin position="8"/>
        <end position="136"/>
    </location>
</feature>